<dbReference type="AlphaFoldDB" id="A0A436ZXW0"/>
<protein>
    <submittedName>
        <fullName evidence="2">Uncharacterized protein</fullName>
    </submittedName>
</protein>
<dbReference type="GeneID" id="93587838"/>
<name>A0A436ZXW0_ARTFL</name>
<evidence type="ECO:0000313" key="3">
    <source>
        <dbReference type="Proteomes" id="UP000283090"/>
    </source>
</evidence>
<feature type="region of interest" description="Disordered" evidence="1">
    <location>
        <begin position="85"/>
        <end position="105"/>
    </location>
</feature>
<dbReference type="EMBL" id="SAEB01000007">
    <property type="protein sequence ID" value="RVD83749.1"/>
    <property type="molecule type" value="Genomic_DNA"/>
</dbReference>
<comment type="caution">
    <text evidence="2">The sequence shown here is derived from an EMBL/GenBank/DDBJ whole genome shotgun (WGS) entry which is preliminary data.</text>
</comment>
<reference evidence="2 3" key="1">
    <citation type="submission" date="2019-01" db="EMBL/GenBank/DDBJ databases">
        <title>Intercellular communication is required for trap formation in the nematode-trapping fungus Duddingtonia flagrans.</title>
        <authorList>
            <person name="Youssar L."/>
            <person name="Wernet V."/>
            <person name="Hensel N."/>
            <person name="Hildebrandt H.-G."/>
            <person name="Fischer R."/>
        </authorList>
    </citation>
    <scope>NUCLEOTIDE SEQUENCE [LARGE SCALE GENOMIC DNA]</scope>
    <source>
        <strain evidence="2 3">CBS H-5679</strain>
    </source>
</reference>
<accession>A0A436ZXW0</accession>
<dbReference type="Proteomes" id="UP000283090">
    <property type="component" value="Unassembled WGS sequence"/>
</dbReference>
<feature type="compositionally biased region" description="Polar residues" evidence="1">
    <location>
        <begin position="86"/>
        <end position="102"/>
    </location>
</feature>
<dbReference type="OrthoDB" id="5317519at2759"/>
<proteinExistence type="predicted"/>
<keyword evidence="3" id="KW-1185">Reference proteome</keyword>
<gene>
    <name evidence="2" type="ORF">DFL_005527</name>
</gene>
<dbReference type="RefSeq" id="XP_067489293.1">
    <property type="nucleotide sequence ID" value="XM_067634799.1"/>
</dbReference>
<evidence type="ECO:0000256" key="1">
    <source>
        <dbReference type="SAM" id="MobiDB-lite"/>
    </source>
</evidence>
<evidence type="ECO:0000313" key="2">
    <source>
        <dbReference type="EMBL" id="RVD83749.1"/>
    </source>
</evidence>
<organism evidence="2 3">
    <name type="scientific">Arthrobotrys flagrans</name>
    <name type="common">Nematode-trapping fungus</name>
    <name type="synonym">Trichothecium flagrans</name>
    <dbReference type="NCBI Taxonomy" id="97331"/>
    <lineage>
        <taxon>Eukaryota</taxon>
        <taxon>Fungi</taxon>
        <taxon>Dikarya</taxon>
        <taxon>Ascomycota</taxon>
        <taxon>Pezizomycotina</taxon>
        <taxon>Orbiliomycetes</taxon>
        <taxon>Orbiliales</taxon>
        <taxon>Orbiliaceae</taxon>
        <taxon>Arthrobotrys</taxon>
    </lineage>
</organism>
<sequence>MAQRTGSTPAPLIASSEVISILLSCPSKADAKCPLEETETQVAGTKYLATGTTYSKSPVLTTLIPIIEDKSAITSREFPRPEATGLSFQDISHTPASENSDLNGKDISDKRATLGDYLIVTTIIICNSPGNIIEIREEDYEARDNWLHHGHPVIDELDYRNWILELEMLEEVFVSGPGRVEPRRQLLNAIAESVARCKNCDCERDETGGPTGLLVSTGDDECPQTQADECNITYGKYIFSKASSAYLTSYY</sequence>
<dbReference type="VEuPathDB" id="FungiDB:DFL_005527"/>